<dbReference type="Proteomes" id="UP000197138">
    <property type="component" value="Unassembled WGS sequence"/>
</dbReference>
<dbReference type="InterPro" id="IPR043971">
    <property type="entry name" value="FUZ/MON1/HPS1_longin_2"/>
</dbReference>
<reference evidence="7" key="1">
    <citation type="journal article" date="2017" name="Plant J.">
        <title>The pomegranate (Punica granatum L.) genome and the genomics of punicalagin biosynthesis.</title>
        <authorList>
            <person name="Qin G."/>
            <person name="Xu C."/>
            <person name="Ming R."/>
            <person name="Tang H."/>
            <person name="Guyot R."/>
            <person name="Kramer E.M."/>
            <person name="Hu Y."/>
            <person name="Yi X."/>
            <person name="Qi Y."/>
            <person name="Xu X."/>
            <person name="Gao Z."/>
            <person name="Pan H."/>
            <person name="Jian J."/>
            <person name="Tian Y."/>
            <person name="Yue Z."/>
            <person name="Xu Y."/>
        </authorList>
    </citation>
    <scope>NUCLEOTIDE SEQUENCE [LARGE SCALE GENOMIC DNA]</scope>
    <source>
        <strain evidence="7">cv. Dabenzi</strain>
    </source>
</reference>
<dbReference type="InterPro" id="IPR043970">
    <property type="entry name" value="FUZ/MON1/HPS1_longin_3"/>
</dbReference>
<dbReference type="Pfam" id="PF19038">
    <property type="entry name" value="Fuz_longin_3"/>
    <property type="match status" value="1"/>
</dbReference>
<dbReference type="InterPro" id="IPR004353">
    <property type="entry name" value="Mon1"/>
</dbReference>
<feature type="domain" description="FUZ/MON1/HPS1 second Longin" evidence="4">
    <location>
        <begin position="430"/>
        <end position="530"/>
    </location>
</feature>
<comment type="caution">
    <text evidence="6">The sequence shown here is derived from an EMBL/GenBank/DDBJ whole genome shotgun (WGS) entry which is preliminary data.</text>
</comment>
<dbReference type="PRINTS" id="PR01546">
    <property type="entry name" value="YEAST73DUF"/>
</dbReference>
<feature type="compositionally biased region" description="Low complexity" evidence="2">
    <location>
        <begin position="228"/>
        <end position="246"/>
    </location>
</feature>
<feature type="compositionally biased region" description="Low complexity" evidence="2">
    <location>
        <begin position="1"/>
        <end position="19"/>
    </location>
</feature>
<evidence type="ECO:0000259" key="5">
    <source>
        <dbReference type="Pfam" id="PF19038"/>
    </source>
</evidence>
<comment type="function">
    <text evidence="1">Plays an important role in membrane trafficking through the secretory apparatus.</text>
</comment>
<dbReference type="GO" id="GO:0016192">
    <property type="term" value="P:vesicle-mediated transport"/>
    <property type="evidence" value="ECO:0007669"/>
    <property type="project" value="InterPro"/>
</dbReference>
<dbReference type="GO" id="GO:0006623">
    <property type="term" value="P:protein targeting to vacuole"/>
    <property type="evidence" value="ECO:0007669"/>
    <property type="project" value="UniProtKB-UniRule"/>
</dbReference>
<protein>
    <recommendedName>
        <fullName evidence="1">Vacuolar fusion protein MON1 homolog</fullName>
    </recommendedName>
</protein>
<feature type="domain" description="FUZ/MON1/HPS1 first Longin" evidence="3">
    <location>
        <begin position="281"/>
        <end position="391"/>
    </location>
</feature>
<feature type="domain" description="FUZ/MON1/HPS1 third Longin" evidence="5">
    <location>
        <begin position="597"/>
        <end position="697"/>
    </location>
</feature>
<feature type="region of interest" description="Disordered" evidence="2">
    <location>
        <begin position="140"/>
        <end position="184"/>
    </location>
</feature>
<sequence length="711" mass="77300">MSSSSSSGSDSDSGSSASGEEPRAELNSQPMEEQLGSLTVSEELEAADGITNGSAAEDRAAESHGDGEESKIPDGERNAVQSNDPAPEMAVEGDEGFVGDAAVLLESGAAAIGNGAGESERSFNRDMNAVAVHSSVPEIAEAGEEEPAGEAGPMRSSDSTMDRKTEIGGAVNHSGESKSYGGEMYVPEENDLAPELVVAGEECDREAQAMWRSNSTSELDVERRSSPSSSGYAGERGSSGASSASAETEEDEIQEDNRSANGLYDSQAAWVPGKRHVDEVPLLAVYGDEHKLAGFSATLHAIISFVENGGDSVKLVRAGRHQVVFLVKGPIYLVCISCTEEPYDSLRGQLELIYGQMILILTKSVNRCFEKNPKFDMTPLLGGTDVVFSSLIHSFSWNPATFLHAYTCLPLSYATRQAAGAILQDVADSGVLFAILMCRHKVVSLVGAQKASLHPDDMLLLANFVTSSESFRQVLAFGILFDAVSGAFPFPCRSSECFSPICLPRYNPMAFLYAYVHYLDVSDACSWMRIENVLLKSNVLSEVQRSILDGGMRVEDLPIDPVPRSRSLFPHLGHLNPHTDSQQSLKGAHAGIGGPAGLWHFIYRSIFLDQYVSSEFSPPINTLRQQKRLYRAYQKMYASMHDKGKEPHKTQFRRDENYVLLCWITQDFELYAAFDPLADKALAIKTCNRVCQWVKDVENEIFLLGASPFAW</sequence>
<proteinExistence type="inferred from homology"/>
<evidence type="ECO:0000259" key="3">
    <source>
        <dbReference type="Pfam" id="PF19036"/>
    </source>
</evidence>
<name>A0A218W7P0_PUNGR</name>
<dbReference type="PANTHER" id="PTHR13027">
    <property type="entry name" value="SAND PROTEIN-RELATED"/>
    <property type="match status" value="1"/>
</dbReference>
<evidence type="ECO:0000313" key="7">
    <source>
        <dbReference type="Proteomes" id="UP000197138"/>
    </source>
</evidence>
<evidence type="ECO:0000313" key="6">
    <source>
        <dbReference type="EMBL" id="OWM68897.1"/>
    </source>
</evidence>
<dbReference type="Pfam" id="PF19036">
    <property type="entry name" value="Fuz_longin_1"/>
    <property type="match status" value="1"/>
</dbReference>
<dbReference type="InterPro" id="IPR043972">
    <property type="entry name" value="FUZ/MON1/HPS1_longin_1"/>
</dbReference>
<dbReference type="AlphaFoldDB" id="A0A218W7P0"/>
<feature type="compositionally biased region" description="Basic and acidic residues" evidence="2">
    <location>
        <begin position="56"/>
        <end position="77"/>
    </location>
</feature>
<evidence type="ECO:0000256" key="2">
    <source>
        <dbReference type="SAM" id="MobiDB-lite"/>
    </source>
</evidence>
<feature type="region of interest" description="Disordered" evidence="2">
    <location>
        <begin position="210"/>
        <end position="259"/>
    </location>
</feature>
<gene>
    <name evidence="6" type="ORF">CDL15_Pgr025084</name>
</gene>
<accession>A0A218W7P0</accession>
<organism evidence="6 7">
    <name type="scientific">Punica granatum</name>
    <name type="common">Pomegranate</name>
    <dbReference type="NCBI Taxonomy" id="22663"/>
    <lineage>
        <taxon>Eukaryota</taxon>
        <taxon>Viridiplantae</taxon>
        <taxon>Streptophyta</taxon>
        <taxon>Embryophyta</taxon>
        <taxon>Tracheophyta</taxon>
        <taxon>Spermatophyta</taxon>
        <taxon>Magnoliopsida</taxon>
        <taxon>eudicotyledons</taxon>
        <taxon>Gunneridae</taxon>
        <taxon>Pentapetalae</taxon>
        <taxon>rosids</taxon>
        <taxon>malvids</taxon>
        <taxon>Myrtales</taxon>
        <taxon>Lythraceae</taxon>
        <taxon>Punica</taxon>
    </lineage>
</organism>
<evidence type="ECO:0000259" key="4">
    <source>
        <dbReference type="Pfam" id="PF19037"/>
    </source>
</evidence>
<feature type="compositionally biased region" description="Polar residues" evidence="2">
    <location>
        <begin position="26"/>
        <end position="40"/>
    </location>
</feature>
<dbReference type="EMBL" id="MTKT01004939">
    <property type="protein sequence ID" value="OWM68897.1"/>
    <property type="molecule type" value="Genomic_DNA"/>
</dbReference>
<evidence type="ECO:0000256" key="1">
    <source>
        <dbReference type="RuleBase" id="RU367048"/>
    </source>
</evidence>
<comment type="similarity">
    <text evidence="1">Belongs to the MON1/SAND family.</text>
</comment>
<dbReference type="PANTHER" id="PTHR13027:SF7">
    <property type="entry name" value="VACUOLAR FUSION PROTEIN MON1 HOMOLOG"/>
    <property type="match status" value="1"/>
</dbReference>
<feature type="region of interest" description="Disordered" evidence="2">
    <location>
        <begin position="1"/>
        <end position="92"/>
    </location>
</feature>
<dbReference type="Pfam" id="PF19037">
    <property type="entry name" value="Fuz_longin_2"/>
    <property type="match status" value="1"/>
</dbReference>